<comment type="caution">
    <text evidence="1">The sequence shown here is derived from an EMBL/GenBank/DDBJ whole genome shotgun (WGS) entry which is preliminary data.</text>
</comment>
<evidence type="ECO:0008006" key="4">
    <source>
        <dbReference type="Google" id="ProtNLM"/>
    </source>
</evidence>
<keyword evidence="3" id="KW-1185">Reference proteome</keyword>
<evidence type="ECO:0000313" key="3">
    <source>
        <dbReference type="Proteomes" id="UP000663829"/>
    </source>
</evidence>
<dbReference type="Proteomes" id="UP000681722">
    <property type="component" value="Unassembled WGS sequence"/>
</dbReference>
<reference evidence="1" key="1">
    <citation type="submission" date="2021-02" db="EMBL/GenBank/DDBJ databases">
        <authorList>
            <person name="Nowell W R."/>
        </authorList>
    </citation>
    <scope>NUCLEOTIDE SEQUENCE</scope>
</reference>
<evidence type="ECO:0000313" key="1">
    <source>
        <dbReference type="EMBL" id="CAF1537495.1"/>
    </source>
</evidence>
<dbReference type="Pfam" id="PF13565">
    <property type="entry name" value="HTH_32"/>
    <property type="match status" value="1"/>
</dbReference>
<dbReference type="SUPFAM" id="SSF46689">
    <property type="entry name" value="Homeodomain-like"/>
    <property type="match status" value="1"/>
</dbReference>
<gene>
    <name evidence="1" type="ORF">GPM918_LOCUS38425</name>
    <name evidence="2" type="ORF">SRO942_LOCUS39249</name>
</gene>
<proteinExistence type="predicted"/>
<accession>A0A815W0X5</accession>
<sequence>DSAVILNLKRLPNRTGKDLKLNKMSVDEELRIQIVLMMANLEYPSLVRRHFHRENLPNIPSEKTMKTIFNKFSETGSIYDQERSGRPSSATDEKFEEIVEVLSDNPTISVRNIARKVNISKSVVHRTMREMLGFKPYKMHLTQQLYERARIYE</sequence>
<dbReference type="OrthoDB" id="7542570at2759"/>
<feature type="non-terminal residue" evidence="1">
    <location>
        <position position="1"/>
    </location>
</feature>
<dbReference type="InterPro" id="IPR036388">
    <property type="entry name" value="WH-like_DNA-bd_sf"/>
</dbReference>
<dbReference type="EMBL" id="CAJNOQ010025457">
    <property type="protein sequence ID" value="CAF1537495.1"/>
    <property type="molecule type" value="Genomic_DNA"/>
</dbReference>
<name>A0A815W0X5_9BILA</name>
<evidence type="ECO:0000313" key="2">
    <source>
        <dbReference type="EMBL" id="CAF4397441.1"/>
    </source>
</evidence>
<dbReference type="AlphaFoldDB" id="A0A815W0X5"/>
<dbReference type="Proteomes" id="UP000663829">
    <property type="component" value="Unassembled WGS sequence"/>
</dbReference>
<dbReference type="PANTHER" id="PTHR47326">
    <property type="entry name" value="TRANSPOSABLE ELEMENT TC3 TRANSPOSASE-LIKE PROTEIN"/>
    <property type="match status" value="1"/>
</dbReference>
<dbReference type="EMBL" id="CAJOBC010091072">
    <property type="protein sequence ID" value="CAF4397441.1"/>
    <property type="molecule type" value="Genomic_DNA"/>
</dbReference>
<dbReference type="Gene3D" id="1.10.10.10">
    <property type="entry name" value="Winged helix-like DNA-binding domain superfamily/Winged helix DNA-binding domain"/>
    <property type="match status" value="1"/>
</dbReference>
<dbReference type="InterPro" id="IPR009057">
    <property type="entry name" value="Homeodomain-like_sf"/>
</dbReference>
<organism evidence="1 3">
    <name type="scientific">Didymodactylos carnosus</name>
    <dbReference type="NCBI Taxonomy" id="1234261"/>
    <lineage>
        <taxon>Eukaryota</taxon>
        <taxon>Metazoa</taxon>
        <taxon>Spiralia</taxon>
        <taxon>Gnathifera</taxon>
        <taxon>Rotifera</taxon>
        <taxon>Eurotatoria</taxon>
        <taxon>Bdelloidea</taxon>
        <taxon>Philodinida</taxon>
        <taxon>Philodinidae</taxon>
        <taxon>Didymodactylos</taxon>
    </lineage>
</organism>
<dbReference type="PANTHER" id="PTHR47326:SF1">
    <property type="entry name" value="HTH PSQ-TYPE DOMAIN-CONTAINING PROTEIN"/>
    <property type="match status" value="1"/>
</dbReference>
<protein>
    <recommendedName>
        <fullName evidence="4">DUF4817 domain-containing protein</fullName>
    </recommendedName>
</protein>